<feature type="region of interest" description="Disordered" evidence="1">
    <location>
        <begin position="46"/>
        <end position="73"/>
    </location>
</feature>
<dbReference type="EMBL" id="NPDN01000001">
    <property type="protein sequence ID" value="PJZ27143.1"/>
    <property type="molecule type" value="Genomic_DNA"/>
</dbReference>
<protein>
    <submittedName>
        <fullName evidence="2">Uncharacterized protein</fullName>
    </submittedName>
</protein>
<dbReference type="RefSeq" id="WP_100704890.1">
    <property type="nucleotide sequence ID" value="NZ_NPDL01000004.1"/>
</dbReference>
<evidence type="ECO:0000256" key="1">
    <source>
        <dbReference type="SAM" id="MobiDB-lite"/>
    </source>
</evidence>
<feature type="compositionally biased region" description="Polar residues" evidence="1">
    <location>
        <begin position="54"/>
        <end position="64"/>
    </location>
</feature>
<reference evidence="2 3" key="1">
    <citation type="submission" date="2017-07" db="EMBL/GenBank/DDBJ databases">
        <title>Leptospira spp. isolated from tropical soils.</title>
        <authorList>
            <person name="Thibeaux R."/>
            <person name="Iraola G."/>
            <person name="Ferres I."/>
            <person name="Bierque E."/>
            <person name="Girault D."/>
            <person name="Soupe-Gilbert M.-E."/>
            <person name="Picardeau M."/>
            <person name="Goarant C."/>
        </authorList>
    </citation>
    <scope>NUCLEOTIDE SEQUENCE [LARGE SCALE GENOMIC DNA]</scope>
    <source>
        <strain evidence="2 3">MCA1-C-A1</strain>
    </source>
</reference>
<organism evidence="2 3">
    <name type="scientific">Leptospira hartskeerlii</name>
    <dbReference type="NCBI Taxonomy" id="2023177"/>
    <lineage>
        <taxon>Bacteria</taxon>
        <taxon>Pseudomonadati</taxon>
        <taxon>Spirochaetota</taxon>
        <taxon>Spirochaetia</taxon>
        <taxon>Leptospirales</taxon>
        <taxon>Leptospiraceae</taxon>
        <taxon>Leptospira</taxon>
    </lineage>
</organism>
<comment type="caution">
    <text evidence="2">The sequence shown here is derived from an EMBL/GenBank/DDBJ whole genome shotgun (WGS) entry which is preliminary data.</text>
</comment>
<proteinExistence type="predicted"/>
<sequence length="73" mass="8190">MRISDGVQRISAQEDYLTYIKPILNQSRVPAIEPIRQRDFSDLGKSLKLYGPDGSSSPQESSASKGRFLDLYV</sequence>
<gene>
    <name evidence="2" type="ORF">CH357_00845</name>
</gene>
<keyword evidence="3" id="KW-1185">Reference proteome</keyword>
<dbReference type="AlphaFoldDB" id="A0A2M9XHJ9"/>
<accession>A0A2M9XHJ9</accession>
<name>A0A2M9XHJ9_9LEPT</name>
<evidence type="ECO:0000313" key="3">
    <source>
        <dbReference type="Proteomes" id="UP000232196"/>
    </source>
</evidence>
<evidence type="ECO:0000313" key="2">
    <source>
        <dbReference type="EMBL" id="PJZ27143.1"/>
    </source>
</evidence>
<dbReference type="OrthoDB" id="333336at2"/>
<dbReference type="Proteomes" id="UP000232196">
    <property type="component" value="Unassembled WGS sequence"/>
</dbReference>